<feature type="transmembrane region" description="Helical" evidence="8">
    <location>
        <begin position="258"/>
        <end position="276"/>
    </location>
</feature>
<dbReference type="InterPro" id="IPR018584">
    <property type="entry name" value="GT87"/>
</dbReference>
<reference evidence="9 10" key="1">
    <citation type="submission" date="2022-06" db="EMBL/GenBank/DDBJ databases">
        <title>New Species of the Genus Actinoplanes, ActinopZanes ferrugineus.</title>
        <authorList>
            <person name="Ding P."/>
        </authorList>
    </citation>
    <scope>NUCLEOTIDE SEQUENCE [LARGE SCALE GENOMIC DNA]</scope>
    <source>
        <strain evidence="9 10">TRM88003</strain>
    </source>
</reference>
<comment type="caution">
    <text evidence="9">The sequence shown here is derived from an EMBL/GenBank/DDBJ whole genome shotgun (WGS) entry which is preliminary data.</text>
</comment>
<feature type="transmembrane region" description="Helical" evidence="8">
    <location>
        <begin position="88"/>
        <end position="105"/>
    </location>
</feature>
<organism evidence="9 10">
    <name type="scientific">Paractinoplanes aksuensis</name>
    <dbReference type="NCBI Taxonomy" id="2939490"/>
    <lineage>
        <taxon>Bacteria</taxon>
        <taxon>Bacillati</taxon>
        <taxon>Actinomycetota</taxon>
        <taxon>Actinomycetes</taxon>
        <taxon>Micromonosporales</taxon>
        <taxon>Micromonosporaceae</taxon>
        <taxon>Paractinoplanes</taxon>
    </lineage>
</organism>
<evidence type="ECO:0000256" key="8">
    <source>
        <dbReference type="SAM" id="Phobius"/>
    </source>
</evidence>
<feature type="transmembrane region" description="Helical" evidence="8">
    <location>
        <begin position="346"/>
        <end position="374"/>
    </location>
</feature>
<evidence type="ECO:0000256" key="3">
    <source>
        <dbReference type="ARBA" id="ARBA00022679"/>
    </source>
</evidence>
<evidence type="ECO:0000256" key="6">
    <source>
        <dbReference type="ARBA" id="ARBA00023136"/>
    </source>
</evidence>
<evidence type="ECO:0000256" key="7">
    <source>
        <dbReference type="ARBA" id="ARBA00024033"/>
    </source>
</evidence>
<dbReference type="Pfam" id="PF09594">
    <property type="entry name" value="GT87"/>
    <property type="match status" value="1"/>
</dbReference>
<dbReference type="RefSeq" id="WP_253237102.1">
    <property type="nucleotide sequence ID" value="NZ_JAMYJR010000009.1"/>
</dbReference>
<proteinExistence type="inferred from homology"/>
<accession>A0ABT1DJL1</accession>
<evidence type="ECO:0000256" key="4">
    <source>
        <dbReference type="ARBA" id="ARBA00022692"/>
    </source>
</evidence>
<evidence type="ECO:0000256" key="2">
    <source>
        <dbReference type="ARBA" id="ARBA00022475"/>
    </source>
</evidence>
<feature type="transmembrane region" description="Helical" evidence="8">
    <location>
        <begin position="311"/>
        <end position="334"/>
    </location>
</feature>
<evidence type="ECO:0000256" key="5">
    <source>
        <dbReference type="ARBA" id="ARBA00022989"/>
    </source>
</evidence>
<comment type="similarity">
    <text evidence="7">Belongs to the glycosyltransferase 87 family.</text>
</comment>
<keyword evidence="3" id="KW-0808">Transferase</keyword>
<keyword evidence="5 8" id="KW-1133">Transmembrane helix</keyword>
<evidence type="ECO:0000313" key="9">
    <source>
        <dbReference type="EMBL" id="MCO8270989.1"/>
    </source>
</evidence>
<dbReference type="Proteomes" id="UP001523369">
    <property type="component" value="Unassembled WGS sequence"/>
</dbReference>
<keyword evidence="2" id="KW-1003">Cell membrane</keyword>
<evidence type="ECO:0000313" key="10">
    <source>
        <dbReference type="Proteomes" id="UP001523369"/>
    </source>
</evidence>
<name>A0ABT1DJL1_9ACTN</name>
<feature type="transmembrane region" description="Helical" evidence="8">
    <location>
        <begin position="158"/>
        <end position="188"/>
    </location>
</feature>
<comment type="subcellular location">
    <subcellularLocation>
        <location evidence="1">Cell membrane</location>
        <topology evidence="1">Multi-pass membrane protein</topology>
    </subcellularLocation>
</comment>
<keyword evidence="6 8" id="KW-0472">Membrane</keyword>
<feature type="transmembrane region" description="Helical" evidence="8">
    <location>
        <begin position="117"/>
        <end position="138"/>
    </location>
</feature>
<sequence>MQTLKKPPPHAEALLIAALVVIAILARWVGFHEKTGDMRIFFAWHRQLREAGGWRGIGTEVGNYNAPFLYLLAFTIYLPGPLLLKIKMMWVVFDVVLAFFAYRIVALRRPGSRIPMAAALIVVLLPTVVLNASFWGQIDAMWAAPALGAVYFLLKDKPWWGVALCGVAVAMKPQGIFILPLLLLLVLAGKIPWRTLLAAPAAYLALDVPAVLLGRNPIELLTIYSMDRQARNVPELSLRAPNVFALMPGGPREDTLRTLGYLFAAAVVIGVVYVLIARQVELTRERVVLAAALFSILVPFLLPGMHERYFFLADVLTVVLVMFMPRLWSVPLLVQAASLLSYQPYLFGRVVAVLPTVAALLMLAALIVVSYQLLSPAFKKDPLEEEFELLTINQPSERPVPLPARRA</sequence>
<keyword evidence="4 8" id="KW-0812">Transmembrane</keyword>
<dbReference type="EMBL" id="JAMYJR010000009">
    <property type="protein sequence ID" value="MCO8270989.1"/>
    <property type="molecule type" value="Genomic_DNA"/>
</dbReference>
<feature type="transmembrane region" description="Helical" evidence="8">
    <location>
        <begin position="64"/>
        <end position="82"/>
    </location>
</feature>
<protein>
    <submittedName>
        <fullName evidence="9">Glycosyltransferase 87 family protein</fullName>
    </submittedName>
</protein>
<feature type="transmembrane region" description="Helical" evidence="8">
    <location>
        <begin position="288"/>
        <end position="305"/>
    </location>
</feature>
<keyword evidence="10" id="KW-1185">Reference proteome</keyword>
<evidence type="ECO:0000256" key="1">
    <source>
        <dbReference type="ARBA" id="ARBA00004651"/>
    </source>
</evidence>
<feature type="transmembrane region" description="Helical" evidence="8">
    <location>
        <begin position="13"/>
        <end position="30"/>
    </location>
</feature>
<gene>
    <name evidence="9" type="ORF">M1L60_10330</name>
</gene>